<accession>A0A451A907</accession>
<sequence length="115" mass="11841">MGHYIPVRFILDNLLQLHHGQITPNIEITLFIQHIGNAAAHASGEVASGAAENNDDPAGHVFTAVIADAFDNSNSPGVAGGEAFSGNAPEVALPARGAVENGVADDAPCAYMHTK</sequence>
<protein>
    <submittedName>
        <fullName evidence="1">Uncharacterized protein</fullName>
    </submittedName>
</protein>
<dbReference type="EMBL" id="CAADGD010000031">
    <property type="protein sequence ID" value="VFK70544.1"/>
    <property type="molecule type" value="Genomic_DNA"/>
</dbReference>
<evidence type="ECO:0000313" key="2">
    <source>
        <dbReference type="EMBL" id="VFK70544.1"/>
    </source>
</evidence>
<dbReference type="AlphaFoldDB" id="A0A451A907"/>
<reference evidence="1" key="1">
    <citation type="submission" date="2019-02" db="EMBL/GenBank/DDBJ databases">
        <authorList>
            <person name="Gruber-Vodicka R. H."/>
            <person name="Seah K. B. B."/>
        </authorList>
    </citation>
    <scope>NUCLEOTIDE SEQUENCE</scope>
    <source>
        <strain evidence="2">BECK_BY19</strain>
        <strain evidence="1">BECK_BY8</strain>
    </source>
</reference>
<name>A0A451A907_9GAMM</name>
<dbReference type="EMBL" id="CAADFZ010000025">
    <property type="protein sequence ID" value="VFK62536.1"/>
    <property type="molecule type" value="Genomic_DNA"/>
</dbReference>
<gene>
    <name evidence="1" type="ORF">BECKUNK1418G_GA0071005_10259</name>
    <name evidence="2" type="ORF">BECKUNK1418H_GA0071006_103119</name>
</gene>
<evidence type="ECO:0000313" key="1">
    <source>
        <dbReference type="EMBL" id="VFK62536.1"/>
    </source>
</evidence>
<organism evidence="1">
    <name type="scientific">Candidatus Kentrum sp. UNK</name>
    <dbReference type="NCBI Taxonomy" id="2126344"/>
    <lineage>
        <taxon>Bacteria</taxon>
        <taxon>Pseudomonadati</taxon>
        <taxon>Pseudomonadota</taxon>
        <taxon>Gammaproteobacteria</taxon>
        <taxon>Candidatus Kentrum</taxon>
    </lineage>
</organism>
<proteinExistence type="predicted"/>